<comment type="caution">
    <text evidence="2">The sequence shown here is derived from an EMBL/GenBank/DDBJ whole genome shotgun (WGS) entry which is preliminary data.</text>
</comment>
<reference evidence="2 3" key="1">
    <citation type="submission" date="2020-07" db="EMBL/GenBank/DDBJ databases">
        <title>isolation of Luteimonas sp. SJ-16.</title>
        <authorList>
            <person name="Huang X.-X."/>
            <person name="Xu L."/>
            <person name="Sun J.-Q."/>
        </authorList>
    </citation>
    <scope>NUCLEOTIDE SEQUENCE [LARGE SCALE GENOMIC DNA]</scope>
    <source>
        <strain evidence="2 3">SJ-16</strain>
    </source>
</reference>
<name>A0A7Z0QPW6_9GAMM</name>
<dbReference type="AlphaFoldDB" id="A0A7Z0QPW6"/>
<feature type="transmembrane region" description="Helical" evidence="1">
    <location>
        <begin position="84"/>
        <end position="102"/>
    </location>
</feature>
<dbReference type="Proteomes" id="UP000589896">
    <property type="component" value="Unassembled WGS sequence"/>
</dbReference>
<feature type="transmembrane region" description="Helical" evidence="1">
    <location>
        <begin position="108"/>
        <end position="128"/>
    </location>
</feature>
<evidence type="ECO:0000313" key="2">
    <source>
        <dbReference type="EMBL" id="NYZ62649.1"/>
    </source>
</evidence>
<keyword evidence="3" id="KW-1185">Reference proteome</keyword>
<feature type="transmembrane region" description="Helical" evidence="1">
    <location>
        <begin position="7"/>
        <end position="30"/>
    </location>
</feature>
<sequence length="131" mass="13609">MVRSIFAVVVGMLVATTVMLGLEFVAAWLVPLPAGELGDEADLAARVAAAPLGKLAWVLAGWLVAAFAGGWVAARLSRVHRRPAALAVGALIVLGVAINVWLLPHPLWMILAGLAAPLPLAWLGGRLATRP</sequence>
<feature type="transmembrane region" description="Helical" evidence="1">
    <location>
        <begin position="55"/>
        <end position="72"/>
    </location>
</feature>
<proteinExistence type="predicted"/>
<organism evidence="2 3">
    <name type="scientific">Luteimonas deserti</name>
    <dbReference type="NCBI Taxonomy" id="2752306"/>
    <lineage>
        <taxon>Bacteria</taxon>
        <taxon>Pseudomonadati</taxon>
        <taxon>Pseudomonadota</taxon>
        <taxon>Gammaproteobacteria</taxon>
        <taxon>Lysobacterales</taxon>
        <taxon>Lysobacteraceae</taxon>
        <taxon>Luteimonas</taxon>
    </lineage>
</organism>
<evidence type="ECO:0000256" key="1">
    <source>
        <dbReference type="SAM" id="Phobius"/>
    </source>
</evidence>
<keyword evidence="1" id="KW-0472">Membrane</keyword>
<dbReference type="EMBL" id="JACCJZ010000014">
    <property type="protein sequence ID" value="NYZ62649.1"/>
    <property type="molecule type" value="Genomic_DNA"/>
</dbReference>
<protein>
    <submittedName>
        <fullName evidence="2">Uncharacterized protein</fullName>
    </submittedName>
</protein>
<gene>
    <name evidence="2" type="ORF">H0E82_07695</name>
</gene>
<dbReference type="RefSeq" id="WP_180544881.1">
    <property type="nucleotide sequence ID" value="NZ_JACCJZ010000014.1"/>
</dbReference>
<evidence type="ECO:0000313" key="3">
    <source>
        <dbReference type="Proteomes" id="UP000589896"/>
    </source>
</evidence>
<accession>A0A7Z0QPW6</accession>
<keyword evidence="1" id="KW-1133">Transmembrane helix</keyword>
<keyword evidence="1" id="KW-0812">Transmembrane</keyword>